<dbReference type="UniPathway" id="UPA00143"/>
<evidence type="ECO:0000256" key="8">
    <source>
        <dbReference type="ARBA" id="ARBA00022771"/>
    </source>
</evidence>
<sequence>MASFQPNLRSSFPNGETTRDGSPPIVPAPKANVACPICYERKKKSEVPSHILTDKCRRHNPVCNECFDYSLMIAIGEKPTTHPYLSDFPSTYSTRAVCPACWSLLTPGEVKAAASPAVFEKWSRVQDRRDKEADSDFRWCLSTACSSGQKVDQTGRKRLWTCDTCGSKNCISCERPWHKGESCKDYQARIAVSHKAELQAEESHGNLFRLCPRPECRRKVIKTDGCSTVFCPMCSILYCWDCMAIDDSAYSHVMNHKPDCAHYQPPRKGQQPWFRHINRQEPGA</sequence>
<feature type="domain" description="RING-type" evidence="12">
    <location>
        <begin position="31"/>
        <end position="260"/>
    </location>
</feature>
<dbReference type="SUPFAM" id="SSF57850">
    <property type="entry name" value="RING/U-box"/>
    <property type="match status" value="2"/>
</dbReference>
<reference evidence="13 14" key="1">
    <citation type="submission" date="2019-06" db="EMBL/GenBank/DDBJ databases">
        <title>A chromosomal-level reference genome of Carpinus fangiana (Coryloideae, Betulaceae).</title>
        <authorList>
            <person name="Yang X."/>
            <person name="Wang Z."/>
            <person name="Zhang L."/>
            <person name="Hao G."/>
            <person name="Liu J."/>
            <person name="Yang Y."/>
        </authorList>
    </citation>
    <scope>NUCLEOTIDE SEQUENCE [LARGE SCALE GENOMIC DNA]</scope>
    <source>
        <strain evidence="13">Cfa_2016G</strain>
        <tissue evidence="13">Leaf</tissue>
    </source>
</reference>
<feature type="compositionally biased region" description="Polar residues" evidence="11">
    <location>
        <begin position="1"/>
        <end position="16"/>
    </location>
</feature>
<dbReference type="PANTHER" id="PTHR11685">
    <property type="entry name" value="RBR FAMILY RING FINGER AND IBR DOMAIN-CONTAINING"/>
    <property type="match status" value="1"/>
</dbReference>
<evidence type="ECO:0000256" key="1">
    <source>
        <dbReference type="ARBA" id="ARBA00001798"/>
    </source>
</evidence>
<evidence type="ECO:0000313" key="13">
    <source>
        <dbReference type="EMBL" id="KAB8360865.1"/>
    </source>
</evidence>
<keyword evidence="9" id="KW-0833">Ubl conjugation pathway</keyword>
<dbReference type="InterPro" id="IPR013083">
    <property type="entry name" value="Znf_RING/FYVE/PHD"/>
</dbReference>
<dbReference type="InterPro" id="IPR031127">
    <property type="entry name" value="E3_UB_ligase_RBR"/>
</dbReference>
<keyword evidence="8" id="KW-0863">Zinc-finger</keyword>
<keyword evidence="14" id="KW-1185">Reference proteome</keyword>
<evidence type="ECO:0000256" key="3">
    <source>
        <dbReference type="ARBA" id="ARBA00004906"/>
    </source>
</evidence>
<dbReference type="InterPro" id="IPR002867">
    <property type="entry name" value="IBR_dom"/>
</dbReference>
<evidence type="ECO:0000313" key="14">
    <source>
        <dbReference type="Proteomes" id="UP000327013"/>
    </source>
</evidence>
<dbReference type="AlphaFoldDB" id="A0A5N6KYG3"/>
<name>A0A5N6KYG3_9ROSI</name>
<dbReference type="Gene3D" id="3.30.40.10">
    <property type="entry name" value="Zinc/RING finger domain, C3HC4 (zinc finger)"/>
    <property type="match status" value="1"/>
</dbReference>
<dbReference type="GO" id="GO:0016567">
    <property type="term" value="P:protein ubiquitination"/>
    <property type="evidence" value="ECO:0007669"/>
    <property type="project" value="UniProtKB-UniPathway"/>
</dbReference>
<evidence type="ECO:0000256" key="4">
    <source>
        <dbReference type="ARBA" id="ARBA00012251"/>
    </source>
</evidence>
<proteinExistence type="predicted"/>
<evidence type="ECO:0000256" key="7">
    <source>
        <dbReference type="ARBA" id="ARBA00022737"/>
    </source>
</evidence>
<evidence type="ECO:0000256" key="6">
    <source>
        <dbReference type="ARBA" id="ARBA00022723"/>
    </source>
</evidence>
<evidence type="ECO:0000256" key="2">
    <source>
        <dbReference type="ARBA" id="ARBA00001947"/>
    </source>
</evidence>
<evidence type="ECO:0000256" key="11">
    <source>
        <dbReference type="SAM" id="MobiDB-lite"/>
    </source>
</evidence>
<evidence type="ECO:0000256" key="9">
    <source>
        <dbReference type="ARBA" id="ARBA00022786"/>
    </source>
</evidence>
<evidence type="ECO:0000256" key="5">
    <source>
        <dbReference type="ARBA" id="ARBA00022679"/>
    </source>
</evidence>
<protein>
    <recommendedName>
        <fullName evidence="4">RBR-type E3 ubiquitin transferase</fullName>
        <ecNumber evidence="4">2.3.2.31</ecNumber>
    </recommendedName>
</protein>
<dbReference type="GO" id="GO:0061630">
    <property type="term" value="F:ubiquitin protein ligase activity"/>
    <property type="evidence" value="ECO:0007669"/>
    <property type="project" value="UniProtKB-EC"/>
</dbReference>
<dbReference type="GO" id="GO:0008270">
    <property type="term" value="F:zinc ion binding"/>
    <property type="evidence" value="ECO:0007669"/>
    <property type="project" value="UniProtKB-KW"/>
</dbReference>
<dbReference type="Proteomes" id="UP000327013">
    <property type="component" value="Unassembled WGS sequence"/>
</dbReference>
<keyword evidence="5" id="KW-0808">Transferase</keyword>
<accession>A0A5N6KYG3</accession>
<keyword evidence="10" id="KW-0862">Zinc</keyword>
<dbReference type="SMART" id="SM00647">
    <property type="entry name" value="IBR"/>
    <property type="match status" value="2"/>
</dbReference>
<evidence type="ECO:0000259" key="12">
    <source>
        <dbReference type="PROSITE" id="PS51873"/>
    </source>
</evidence>
<dbReference type="Pfam" id="PF01485">
    <property type="entry name" value="IBR"/>
    <property type="match status" value="2"/>
</dbReference>
<evidence type="ECO:0000256" key="10">
    <source>
        <dbReference type="ARBA" id="ARBA00022833"/>
    </source>
</evidence>
<comment type="cofactor">
    <cofactor evidence="2">
        <name>Zn(2+)</name>
        <dbReference type="ChEBI" id="CHEBI:29105"/>
    </cofactor>
</comment>
<dbReference type="OrthoDB" id="1431934at2759"/>
<feature type="region of interest" description="Disordered" evidence="11">
    <location>
        <begin position="1"/>
        <end position="27"/>
    </location>
</feature>
<dbReference type="InterPro" id="IPR044066">
    <property type="entry name" value="TRIAD_supradom"/>
</dbReference>
<dbReference type="EC" id="2.3.2.31" evidence="4"/>
<gene>
    <name evidence="13" type="ORF">FH972_024599</name>
</gene>
<comment type="pathway">
    <text evidence="3">Protein modification; protein ubiquitination.</text>
</comment>
<organism evidence="13 14">
    <name type="scientific">Carpinus fangiana</name>
    <dbReference type="NCBI Taxonomy" id="176857"/>
    <lineage>
        <taxon>Eukaryota</taxon>
        <taxon>Viridiplantae</taxon>
        <taxon>Streptophyta</taxon>
        <taxon>Embryophyta</taxon>
        <taxon>Tracheophyta</taxon>
        <taxon>Spermatophyta</taxon>
        <taxon>Magnoliopsida</taxon>
        <taxon>eudicotyledons</taxon>
        <taxon>Gunneridae</taxon>
        <taxon>Pentapetalae</taxon>
        <taxon>rosids</taxon>
        <taxon>fabids</taxon>
        <taxon>Fagales</taxon>
        <taxon>Betulaceae</taxon>
        <taxon>Carpinus</taxon>
    </lineage>
</organism>
<keyword evidence="6" id="KW-0479">Metal-binding</keyword>
<dbReference type="CDD" id="cd20335">
    <property type="entry name" value="BRcat_RBR"/>
    <property type="match status" value="1"/>
</dbReference>
<dbReference type="EMBL" id="VIBQ01000017">
    <property type="protein sequence ID" value="KAB8360865.1"/>
    <property type="molecule type" value="Genomic_DNA"/>
</dbReference>
<comment type="caution">
    <text evidence="13">The sequence shown here is derived from an EMBL/GenBank/DDBJ whole genome shotgun (WGS) entry which is preliminary data.</text>
</comment>
<comment type="catalytic activity">
    <reaction evidence="1">
        <text>[E2 ubiquitin-conjugating enzyme]-S-ubiquitinyl-L-cysteine + [acceptor protein]-L-lysine = [E2 ubiquitin-conjugating enzyme]-L-cysteine + [acceptor protein]-N(6)-ubiquitinyl-L-lysine.</text>
        <dbReference type="EC" id="2.3.2.31"/>
    </reaction>
</comment>
<keyword evidence="7" id="KW-0677">Repeat</keyword>
<dbReference type="PROSITE" id="PS51873">
    <property type="entry name" value="TRIAD"/>
    <property type="match status" value="1"/>
</dbReference>